<dbReference type="GO" id="GO:0031405">
    <property type="term" value="F:lipoic acid binding"/>
    <property type="evidence" value="ECO:0007669"/>
    <property type="project" value="TreeGrafter"/>
</dbReference>
<comment type="similarity">
    <text evidence="4 10">Belongs to the 2-oxoacid dehydrogenase family.</text>
</comment>
<evidence type="ECO:0000256" key="3">
    <source>
        <dbReference type="ARBA" id="ARBA00005145"/>
    </source>
</evidence>
<feature type="compositionally biased region" description="Pro residues" evidence="11">
    <location>
        <begin position="139"/>
        <end position="154"/>
    </location>
</feature>
<reference evidence="14" key="1">
    <citation type="submission" date="2020-11" db="EMBL/GenBank/DDBJ databases">
        <title>Complete genome sequence of a novel pathogenic Methylobacterium strain isolated from rice in Vietnam.</title>
        <authorList>
            <person name="Lai K."/>
            <person name="Okazaki S."/>
            <person name="Higashi K."/>
            <person name="Mori H."/>
            <person name="Toyoda A."/>
            <person name="Kurokawa K."/>
        </authorList>
    </citation>
    <scope>NUCLEOTIDE SEQUENCE</scope>
    <source>
        <strain evidence="14">VL1</strain>
    </source>
</reference>
<proteinExistence type="inferred from homology"/>
<sequence>MGFRIVKLPDIGEGVAEAEVSAWHVKVGDVVREDQPLADVMTDKATVEIPSPVSGTVAALGAEAGQMLAVGAELVRLEIEGGDAAPAAAPEAGVAVTPEVAKAQDAAAGQPTAALVPAADGLEPAQPAPAPQSAAVPKPSEPQRPVPAKPPAPRPAAATAPSSGPPRPAGERPVASPAVRRRALEAGIDLRQVRGTGPAGRIGHDDLDAYLDAPPEEAAPAPAGRAPRTGVEAIKVIGLRRRIAQRMADAKRRVAHFSYVEEVDVTAVEELRAALNQRHGASRPKLTLIPFLVQALVRALPDFPQMNAHYDDEAEVIHRHAGIHVGIATQTPSGLMVPVLRHAETRDVWNSAAEVRRLADAARNGLAARDELSGSTITITSLGALGGIVTTPVINRPEVAIIGVNKQVMRPVWRDNAFVPRLTMNLSASFDHRVVDGYDAALFVQALKGLIETPATLFMEA</sequence>
<evidence type="ECO:0000256" key="4">
    <source>
        <dbReference type="ARBA" id="ARBA00007317"/>
    </source>
</evidence>
<feature type="domain" description="Lipoyl-binding" evidence="12">
    <location>
        <begin position="3"/>
        <end position="78"/>
    </location>
</feature>
<evidence type="ECO:0000256" key="6">
    <source>
        <dbReference type="ARBA" id="ARBA00022679"/>
    </source>
</evidence>
<dbReference type="AlphaFoldDB" id="A0A8H8WP49"/>
<dbReference type="EMBL" id="AP024145">
    <property type="protein sequence ID" value="BCM81758.1"/>
    <property type="molecule type" value="Genomic_DNA"/>
</dbReference>
<protein>
    <recommendedName>
        <fullName evidence="10">Dihydrolipoamide acetyltransferase component of pyruvate dehydrogenase complex</fullName>
        <ecNumber evidence="10">2.3.1.-</ecNumber>
    </recommendedName>
</protein>
<comment type="catalytic activity">
    <reaction evidence="9">
        <text>N(6)-[(R)-dihydrolipoyl]-L-lysyl-[protein] + succinyl-CoA = N(6)-[(R)-S(8)-succinyldihydrolipoyl]-L-lysyl-[protein] + CoA</text>
        <dbReference type="Rhea" id="RHEA:15213"/>
        <dbReference type="Rhea" id="RHEA-COMP:10475"/>
        <dbReference type="Rhea" id="RHEA-COMP:20092"/>
        <dbReference type="ChEBI" id="CHEBI:57287"/>
        <dbReference type="ChEBI" id="CHEBI:57292"/>
        <dbReference type="ChEBI" id="CHEBI:83100"/>
        <dbReference type="ChEBI" id="CHEBI:83120"/>
        <dbReference type="EC" id="2.3.1.61"/>
    </reaction>
</comment>
<keyword evidence="7 10" id="KW-0450">Lipoyl</keyword>
<dbReference type="InterPro" id="IPR036625">
    <property type="entry name" value="E3-bd_dom_sf"/>
</dbReference>
<dbReference type="Gene3D" id="4.10.320.10">
    <property type="entry name" value="E3-binding domain"/>
    <property type="match status" value="1"/>
</dbReference>
<dbReference type="InterPro" id="IPR003016">
    <property type="entry name" value="2-oxoA_DH_lipoyl-BS"/>
</dbReference>
<comment type="subunit">
    <text evidence="5">Forms a 24-polypeptide structural core with octahedral symmetry. Part of the 2-oxoglutarate dehydrogenase (OGDH) complex composed of E1 (2-oxoglutarate dehydrogenase), E2 (dihydrolipoamide succinyltransferase) and E3 (dihydrolipoamide dehydrogenase); the complex contains multiple copies of the three enzymatic components (E1, E2 and E3).</text>
</comment>
<evidence type="ECO:0000259" key="12">
    <source>
        <dbReference type="PROSITE" id="PS50968"/>
    </source>
</evidence>
<dbReference type="PANTHER" id="PTHR43178:SF5">
    <property type="entry name" value="LIPOAMIDE ACYLTRANSFERASE COMPONENT OF BRANCHED-CHAIN ALPHA-KETO ACID DEHYDROGENASE COMPLEX, MITOCHONDRIAL"/>
    <property type="match status" value="1"/>
</dbReference>
<evidence type="ECO:0000256" key="9">
    <source>
        <dbReference type="ARBA" id="ARBA00052761"/>
    </source>
</evidence>
<dbReference type="Gene3D" id="2.40.50.100">
    <property type="match status" value="1"/>
</dbReference>
<dbReference type="Pfam" id="PF00198">
    <property type="entry name" value="2-oxoacid_dh"/>
    <property type="match status" value="1"/>
</dbReference>
<dbReference type="KEGG" id="mind:mvi_02190"/>
<dbReference type="InterPro" id="IPR004167">
    <property type="entry name" value="PSBD"/>
</dbReference>
<evidence type="ECO:0000256" key="1">
    <source>
        <dbReference type="ARBA" id="ARBA00001938"/>
    </source>
</evidence>
<feature type="domain" description="Peripheral subunit-binding (PSBD)" evidence="13">
    <location>
        <begin position="174"/>
        <end position="211"/>
    </location>
</feature>
<dbReference type="RefSeq" id="WP_207180991.1">
    <property type="nucleotide sequence ID" value="NZ_AP024145.1"/>
</dbReference>
<name>A0A8H8WP49_9HYPH</name>
<evidence type="ECO:0000256" key="10">
    <source>
        <dbReference type="RuleBase" id="RU003423"/>
    </source>
</evidence>
<dbReference type="GO" id="GO:0005737">
    <property type="term" value="C:cytoplasm"/>
    <property type="evidence" value="ECO:0007669"/>
    <property type="project" value="TreeGrafter"/>
</dbReference>
<keyword evidence="6 10" id="KW-0808">Transferase</keyword>
<dbReference type="PROSITE" id="PS50968">
    <property type="entry name" value="BIOTINYL_LIPOYL"/>
    <property type="match status" value="1"/>
</dbReference>
<evidence type="ECO:0000313" key="15">
    <source>
        <dbReference type="Proteomes" id="UP000663508"/>
    </source>
</evidence>
<dbReference type="Pfam" id="PF00364">
    <property type="entry name" value="Biotin_lipoyl"/>
    <property type="match status" value="1"/>
</dbReference>
<dbReference type="PANTHER" id="PTHR43178">
    <property type="entry name" value="DIHYDROLIPOAMIDE ACETYLTRANSFERASE COMPONENT OF PYRUVATE DEHYDROGENASE COMPLEX"/>
    <property type="match status" value="1"/>
</dbReference>
<feature type="region of interest" description="Disordered" evidence="11">
    <location>
        <begin position="121"/>
        <end position="227"/>
    </location>
</feature>
<dbReference type="SUPFAM" id="SSF52777">
    <property type="entry name" value="CoA-dependent acyltransferases"/>
    <property type="match status" value="1"/>
</dbReference>
<evidence type="ECO:0000256" key="7">
    <source>
        <dbReference type="ARBA" id="ARBA00022823"/>
    </source>
</evidence>
<dbReference type="GO" id="GO:0016407">
    <property type="term" value="F:acetyltransferase activity"/>
    <property type="evidence" value="ECO:0007669"/>
    <property type="project" value="TreeGrafter"/>
</dbReference>
<keyword evidence="8 10" id="KW-0012">Acyltransferase</keyword>
<dbReference type="PROSITE" id="PS51826">
    <property type="entry name" value="PSBD"/>
    <property type="match status" value="1"/>
</dbReference>
<accession>A0A8H8WP49</accession>
<dbReference type="CDD" id="cd06849">
    <property type="entry name" value="lipoyl_domain"/>
    <property type="match status" value="1"/>
</dbReference>
<dbReference type="InterPro" id="IPR050743">
    <property type="entry name" value="2-oxoacid_DH_E2_comp"/>
</dbReference>
<dbReference type="InterPro" id="IPR000089">
    <property type="entry name" value="Biotin_lipoyl"/>
</dbReference>
<dbReference type="InterPro" id="IPR001078">
    <property type="entry name" value="2-oxoacid_DH_actylTfrase"/>
</dbReference>
<evidence type="ECO:0000256" key="2">
    <source>
        <dbReference type="ARBA" id="ARBA00004052"/>
    </source>
</evidence>
<evidence type="ECO:0000259" key="13">
    <source>
        <dbReference type="PROSITE" id="PS51826"/>
    </source>
</evidence>
<evidence type="ECO:0000313" key="14">
    <source>
        <dbReference type="EMBL" id="BCM81758.1"/>
    </source>
</evidence>
<comment type="cofactor">
    <cofactor evidence="1 10">
        <name>(R)-lipoate</name>
        <dbReference type="ChEBI" id="CHEBI:83088"/>
    </cofactor>
</comment>
<comment type="function">
    <text evidence="2">E2 component of the 2-oxoglutarate dehydrogenase (OGDH) complex which catalyzes the second step in the conversion of 2-oxoglutarate to succinyl-CoA and CO(2).</text>
</comment>
<comment type="pathway">
    <text evidence="3">Amino-acid degradation; L-lysine degradation via saccharopine pathway; glutaryl-CoA from L-lysine: step 6/6.</text>
</comment>
<dbReference type="SUPFAM" id="SSF51230">
    <property type="entry name" value="Single hybrid motif"/>
    <property type="match status" value="1"/>
</dbReference>
<gene>
    <name evidence="14" type="ORF">mvi_02190</name>
</gene>
<evidence type="ECO:0000256" key="11">
    <source>
        <dbReference type="SAM" id="MobiDB-lite"/>
    </source>
</evidence>
<dbReference type="PROSITE" id="PS00189">
    <property type="entry name" value="LIPOYL"/>
    <property type="match status" value="1"/>
</dbReference>
<organism evidence="14 15">
    <name type="scientific">Methylobacterium indicum</name>
    <dbReference type="NCBI Taxonomy" id="1775910"/>
    <lineage>
        <taxon>Bacteria</taxon>
        <taxon>Pseudomonadati</taxon>
        <taxon>Pseudomonadota</taxon>
        <taxon>Alphaproteobacteria</taxon>
        <taxon>Hyphomicrobiales</taxon>
        <taxon>Methylobacteriaceae</taxon>
        <taxon>Methylobacterium</taxon>
    </lineage>
</organism>
<dbReference type="Pfam" id="PF02817">
    <property type="entry name" value="E3_binding"/>
    <property type="match status" value="1"/>
</dbReference>
<dbReference type="GO" id="GO:0004149">
    <property type="term" value="F:dihydrolipoyllysine-residue succinyltransferase activity"/>
    <property type="evidence" value="ECO:0007669"/>
    <property type="project" value="UniProtKB-EC"/>
</dbReference>
<evidence type="ECO:0000256" key="5">
    <source>
        <dbReference type="ARBA" id="ARBA00011666"/>
    </source>
</evidence>
<dbReference type="InterPro" id="IPR023213">
    <property type="entry name" value="CAT-like_dom_sf"/>
</dbReference>
<evidence type="ECO:0000256" key="8">
    <source>
        <dbReference type="ARBA" id="ARBA00023315"/>
    </source>
</evidence>
<dbReference type="Proteomes" id="UP000663508">
    <property type="component" value="Chromosome"/>
</dbReference>
<dbReference type="InterPro" id="IPR011053">
    <property type="entry name" value="Single_hybrid_motif"/>
</dbReference>
<dbReference type="FunFam" id="3.30.559.10:FF:000007">
    <property type="entry name" value="Dihydrolipoamide acetyltransferase component of pyruvate dehydrogenase complex"/>
    <property type="match status" value="1"/>
</dbReference>
<dbReference type="SUPFAM" id="SSF47005">
    <property type="entry name" value="Peripheral subunit-binding domain of 2-oxo acid dehydrogenase complex"/>
    <property type="match status" value="1"/>
</dbReference>
<feature type="compositionally biased region" description="Low complexity" evidence="11">
    <location>
        <begin position="216"/>
        <end position="227"/>
    </location>
</feature>
<dbReference type="Gene3D" id="3.30.559.10">
    <property type="entry name" value="Chloramphenicol acetyltransferase-like domain"/>
    <property type="match status" value="1"/>
</dbReference>
<dbReference type="EC" id="2.3.1.-" evidence="10"/>
<keyword evidence="14" id="KW-0670">Pyruvate</keyword>